<evidence type="ECO:0000256" key="3">
    <source>
        <dbReference type="ARBA" id="ARBA00004725"/>
    </source>
</evidence>
<comment type="cofactor">
    <cofactor evidence="1 11">
        <name>FMN</name>
        <dbReference type="ChEBI" id="CHEBI:58210"/>
    </cofactor>
</comment>
<evidence type="ECO:0000259" key="12">
    <source>
        <dbReference type="Pfam" id="PF01180"/>
    </source>
</evidence>
<accession>A0A1B9GM80</accession>
<keyword evidence="10 11" id="KW-0560">Oxidoreductase</keyword>
<dbReference type="InterPro" id="IPR023359">
    <property type="entry name" value="Dihydro_DH_chainA_dom2"/>
</dbReference>
<comment type="catalytic activity">
    <reaction evidence="11">
        <text>(S)-dihydroorotate + fumarate = orotate + succinate</text>
        <dbReference type="Rhea" id="RHEA:30059"/>
        <dbReference type="ChEBI" id="CHEBI:29806"/>
        <dbReference type="ChEBI" id="CHEBI:30031"/>
        <dbReference type="ChEBI" id="CHEBI:30839"/>
        <dbReference type="ChEBI" id="CHEBI:30864"/>
        <dbReference type="EC" id="1.3.98.1"/>
    </reaction>
</comment>
<dbReference type="GO" id="GO:1990663">
    <property type="term" value="F:dihydroorotate dehydrogenase (fumarate) activity"/>
    <property type="evidence" value="ECO:0007669"/>
    <property type="project" value="UniProtKB-EC"/>
</dbReference>
<feature type="domain" description="Dihydroorotate dehydrogenase catalytic" evidence="12">
    <location>
        <begin position="82"/>
        <end position="344"/>
    </location>
</feature>
<evidence type="ECO:0000256" key="8">
    <source>
        <dbReference type="ARBA" id="ARBA00022643"/>
    </source>
</evidence>
<organism evidence="13 14">
    <name type="scientific">Kwoniella heveanensis BCC8398</name>
    <dbReference type="NCBI Taxonomy" id="1296120"/>
    <lineage>
        <taxon>Eukaryota</taxon>
        <taxon>Fungi</taxon>
        <taxon>Dikarya</taxon>
        <taxon>Basidiomycota</taxon>
        <taxon>Agaricomycotina</taxon>
        <taxon>Tremellomycetes</taxon>
        <taxon>Tremellales</taxon>
        <taxon>Cryptococcaceae</taxon>
        <taxon>Kwoniella</taxon>
    </lineage>
</organism>
<comment type="subcellular location">
    <subcellularLocation>
        <location evidence="2 11">Cytoplasm</location>
    </subcellularLocation>
</comment>
<gene>
    <name evidence="13" type="ORF">I316_06074</name>
</gene>
<evidence type="ECO:0000256" key="11">
    <source>
        <dbReference type="RuleBase" id="RU364042"/>
    </source>
</evidence>
<evidence type="ECO:0000256" key="7">
    <source>
        <dbReference type="ARBA" id="ARBA00022630"/>
    </source>
</evidence>
<sequence length="349" mass="38075">MSSAEDFIIEPPLLNTACPWATTFEDLLRLYISPDTGAITTRTCMLNGFKHNDSIHQYRLFDPVTPGTLNEVGSDGDHGSSSLNTFGYSPHPLRQYLDFIHDISQYCIGEQIGGVDRIRADKVIIVSVTGTPEEVAQCYRQIDRHRELVILPLAVEINLSCPNIPGKPPPAYSGEELKPYLDALLLCQYDKQYEKQKHLPLGLKLPPYTYSSQFATLVDAIGSHRCHFSFLTSTNTLGNSLMIDLPTSSSATQSDTRSRAVAKESFFGLGGLAGTAIHPLSLGNVHSLRQLLDKNANLRGIKILGVGGVADHEGYQRMRAAGAYAVGVATALGRKGLSVFGDIRNSARQ</sequence>
<dbReference type="CDD" id="cd04741">
    <property type="entry name" value="DHOD_1A_like"/>
    <property type="match status" value="1"/>
</dbReference>
<keyword evidence="9 11" id="KW-0665">Pyrimidine biosynthesis</keyword>
<reference evidence="14" key="2">
    <citation type="submission" date="2013-12" db="EMBL/GenBank/DDBJ databases">
        <title>Evolution of pathogenesis and genome organization in the Tremellales.</title>
        <authorList>
            <person name="Cuomo C."/>
            <person name="Litvintseva A."/>
            <person name="Heitman J."/>
            <person name="Chen Y."/>
            <person name="Sun S."/>
            <person name="Springer D."/>
            <person name="Dromer F."/>
            <person name="Young S."/>
            <person name="Zeng Q."/>
            <person name="Chapman S."/>
            <person name="Gujja S."/>
            <person name="Saif S."/>
            <person name="Birren B."/>
        </authorList>
    </citation>
    <scope>NUCLEOTIDE SEQUENCE [LARGE SCALE GENOMIC DNA]</scope>
    <source>
        <strain evidence="14">BCC8398</strain>
    </source>
</reference>
<evidence type="ECO:0000313" key="13">
    <source>
        <dbReference type="EMBL" id="OCF32160.1"/>
    </source>
</evidence>
<dbReference type="InterPro" id="IPR033886">
    <property type="entry name" value="DHOD_1A"/>
</dbReference>
<dbReference type="EMBL" id="KI669510">
    <property type="protein sequence ID" value="OCF32160.1"/>
    <property type="molecule type" value="Genomic_DNA"/>
</dbReference>
<dbReference type="AlphaFoldDB" id="A0A1B9GM80"/>
<dbReference type="Proteomes" id="UP000092666">
    <property type="component" value="Unassembled WGS sequence"/>
</dbReference>
<name>A0A1B9GM80_9TREE</name>
<comment type="function">
    <text evidence="11">Catalyzes the conversion of dihydroorotate to orotate with fumarate as the electron acceptor.</text>
</comment>
<dbReference type="UniPathway" id="UPA00070"/>
<evidence type="ECO:0000256" key="5">
    <source>
        <dbReference type="ARBA" id="ARBA00021374"/>
    </source>
</evidence>
<comment type="similarity">
    <text evidence="4 11">Belongs to the dihydroorotate dehydrogenase family. Type 1 subfamily.</text>
</comment>
<comment type="subunit">
    <text evidence="11">Homodimer.</text>
</comment>
<keyword evidence="8 11" id="KW-0288">FMN</keyword>
<dbReference type="InterPro" id="IPR013785">
    <property type="entry name" value="Aldolase_TIM"/>
</dbReference>
<evidence type="ECO:0000256" key="4">
    <source>
        <dbReference type="ARBA" id="ARBA00008008"/>
    </source>
</evidence>
<dbReference type="GO" id="GO:0006207">
    <property type="term" value="P:'de novo' pyrimidine nucleobase biosynthetic process"/>
    <property type="evidence" value="ECO:0007669"/>
    <property type="project" value="TreeGrafter"/>
</dbReference>
<dbReference type="Pfam" id="PF01180">
    <property type="entry name" value="DHO_dh"/>
    <property type="match status" value="1"/>
</dbReference>
<reference evidence="13 14" key="1">
    <citation type="submission" date="2013-07" db="EMBL/GenBank/DDBJ databases">
        <title>The Genome Sequence of Cryptococcus heveanensis BCC8398.</title>
        <authorList>
            <consortium name="The Broad Institute Genome Sequencing Platform"/>
            <person name="Cuomo C."/>
            <person name="Litvintseva A."/>
            <person name="Chen Y."/>
            <person name="Heitman J."/>
            <person name="Sun S."/>
            <person name="Springer D."/>
            <person name="Dromer F."/>
            <person name="Young S.K."/>
            <person name="Zeng Q."/>
            <person name="Gargeya S."/>
            <person name="Fitzgerald M."/>
            <person name="Abouelleil A."/>
            <person name="Alvarado L."/>
            <person name="Berlin A.M."/>
            <person name="Chapman S.B."/>
            <person name="Dewar J."/>
            <person name="Goldberg J."/>
            <person name="Griggs A."/>
            <person name="Gujja S."/>
            <person name="Hansen M."/>
            <person name="Howarth C."/>
            <person name="Imamovic A."/>
            <person name="Larimer J."/>
            <person name="McCowan C."/>
            <person name="Murphy C."/>
            <person name="Pearson M."/>
            <person name="Priest M."/>
            <person name="Roberts A."/>
            <person name="Saif S."/>
            <person name="Shea T."/>
            <person name="Sykes S."/>
            <person name="Wortman J."/>
            <person name="Nusbaum C."/>
            <person name="Birren B."/>
        </authorList>
    </citation>
    <scope>NUCLEOTIDE SEQUENCE [LARGE SCALE GENOMIC DNA]</scope>
    <source>
        <strain evidence="13 14">BCC8398</strain>
    </source>
</reference>
<evidence type="ECO:0000256" key="9">
    <source>
        <dbReference type="ARBA" id="ARBA00022975"/>
    </source>
</evidence>
<evidence type="ECO:0000256" key="6">
    <source>
        <dbReference type="ARBA" id="ARBA00022490"/>
    </source>
</evidence>
<dbReference type="SUPFAM" id="SSF51395">
    <property type="entry name" value="FMN-linked oxidoreductases"/>
    <property type="match status" value="1"/>
</dbReference>
<dbReference type="OrthoDB" id="14784at2759"/>
<comment type="pathway">
    <text evidence="3 11">Pyrimidine metabolism; UMP biosynthesis via de novo pathway.</text>
</comment>
<dbReference type="EC" id="1.3.98.1" evidence="11"/>
<dbReference type="InterPro" id="IPR005720">
    <property type="entry name" value="Dihydroorotate_DH_cat"/>
</dbReference>
<dbReference type="PANTHER" id="PTHR48109">
    <property type="entry name" value="DIHYDROOROTATE DEHYDROGENASE (QUINONE), MITOCHONDRIAL-RELATED"/>
    <property type="match status" value="1"/>
</dbReference>
<dbReference type="Gene3D" id="2.30.26.10">
    <property type="entry name" value="Dihydroorotate Dehydrogenase A, chain A, domain 2"/>
    <property type="match status" value="1"/>
</dbReference>
<evidence type="ECO:0000256" key="2">
    <source>
        <dbReference type="ARBA" id="ARBA00004496"/>
    </source>
</evidence>
<dbReference type="STRING" id="1296120.A0A1B9GM80"/>
<dbReference type="PANTHER" id="PTHR48109:SF1">
    <property type="entry name" value="DIHYDROOROTATE DEHYDROGENASE (FUMARATE)"/>
    <property type="match status" value="1"/>
</dbReference>
<evidence type="ECO:0000313" key="14">
    <source>
        <dbReference type="Proteomes" id="UP000092666"/>
    </source>
</evidence>
<keyword evidence="6 11" id="KW-0963">Cytoplasm</keyword>
<evidence type="ECO:0000256" key="1">
    <source>
        <dbReference type="ARBA" id="ARBA00001917"/>
    </source>
</evidence>
<keyword evidence="14" id="KW-1185">Reference proteome</keyword>
<dbReference type="GO" id="GO:0044205">
    <property type="term" value="P:'de novo' UMP biosynthetic process"/>
    <property type="evidence" value="ECO:0007669"/>
    <property type="project" value="UniProtKB-UniPathway"/>
</dbReference>
<evidence type="ECO:0000256" key="10">
    <source>
        <dbReference type="ARBA" id="ARBA00023002"/>
    </source>
</evidence>
<dbReference type="GO" id="GO:0005737">
    <property type="term" value="C:cytoplasm"/>
    <property type="evidence" value="ECO:0007669"/>
    <property type="project" value="UniProtKB-SubCell"/>
</dbReference>
<keyword evidence="7 11" id="KW-0285">Flavoprotein</keyword>
<dbReference type="Gene3D" id="3.20.20.70">
    <property type="entry name" value="Aldolase class I"/>
    <property type="match status" value="1"/>
</dbReference>
<dbReference type="InterPro" id="IPR050074">
    <property type="entry name" value="DHO_dehydrogenase"/>
</dbReference>
<protein>
    <recommendedName>
        <fullName evidence="5 11">Dihydroorotate dehydrogenase (fumarate)</fullName>
        <ecNumber evidence="11">1.3.98.1</ecNumber>
    </recommendedName>
    <alternativeName>
        <fullName evidence="11">Dihydroorotate oxidase</fullName>
    </alternativeName>
</protein>
<proteinExistence type="inferred from homology"/>